<dbReference type="InterPro" id="IPR038081">
    <property type="entry name" value="CalX-like_sf"/>
</dbReference>
<feature type="transmembrane region" description="Helical" evidence="5">
    <location>
        <begin position="12"/>
        <end position="32"/>
    </location>
</feature>
<keyword evidence="5" id="KW-1133">Transmembrane helix</keyword>
<keyword evidence="4" id="KW-0813">Transport</keyword>
<gene>
    <name evidence="7" type="ORF">MNBD_CHLOROFLEXI01-4561</name>
</gene>
<keyword evidence="1" id="KW-0732">Signal</keyword>
<dbReference type="Gene3D" id="2.60.40.2030">
    <property type="match status" value="1"/>
</dbReference>
<evidence type="ECO:0000256" key="1">
    <source>
        <dbReference type="ARBA" id="ARBA00022729"/>
    </source>
</evidence>
<organism evidence="7">
    <name type="scientific">hydrothermal vent metagenome</name>
    <dbReference type="NCBI Taxonomy" id="652676"/>
    <lineage>
        <taxon>unclassified sequences</taxon>
        <taxon>metagenomes</taxon>
        <taxon>ecological metagenomes</taxon>
    </lineage>
</organism>
<evidence type="ECO:0000256" key="3">
    <source>
        <dbReference type="ARBA" id="ARBA00022837"/>
    </source>
</evidence>
<dbReference type="GO" id="GO:0007154">
    <property type="term" value="P:cell communication"/>
    <property type="evidence" value="ECO:0007669"/>
    <property type="project" value="InterPro"/>
</dbReference>
<accession>A0A3B0VT62</accession>
<keyword evidence="5" id="KW-0472">Membrane</keyword>
<reference evidence="7" key="1">
    <citation type="submission" date="2018-06" db="EMBL/GenBank/DDBJ databases">
        <authorList>
            <person name="Zhirakovskaya E."/>
        </authorList>
    </citation>
    <scope>NUCLEOTIDE SEQUENCE</scope>
</reference>
<dbReference type="SMART" id="SM00237">
    <property type="entry name" value="Calx_beta"/>
    <property type="match status" value="1"/>
</dbReference>
<dbReference type="Gene3D" id="2.60.120.380">
    <property type="match status" value="1"/>
</dbReference>
<sequence>MVGSHKNRFTRIGMVVTSFLIVFITGIAIYQLTQLTNSVQAASHPILTLSNSNLTVSEGVGTATINVNVSIAPTQTITVSYSTANGTAVAVSDYIATSGTITFAAGETSPKPINITIVDDASSESTQSFLLQLSNPVIAALGTPSVSSINITDNDTGATATPQVFADALEPNNSFPEASETIPDAANHCNLTFYPPGDQDYFRWWGKAGITYIVTTSNLNPALDTVLDVYDSNQSLIASNDDIAPGFFQSEVRFTANVDGFYYARVTNKSPTDPISKLYCFGVDSTVSDTPTPPPGFPDEADDCEFNSTIETACLMITGDTKSNLNFVPTVGSTRDTDIYKMFIKPGIFYTCETTIPAGSAADTNMIFWDDNGNPFNPWLGNDDKVPGGLDFGSEVSYLSTYTGWLFIVVGPVNEPPLVEAPLHEYDLTCTAVESTPTPTPSPTSAFTGGGGGGFATVTPLPTVAFPTPLPTPTPFDVSLFFTPTPAPPPLVQFQPLPTATPAGGGAQAATINVTLYYDSNNNFLPELTEGIVNAAVSLYDNGTGQLISFGHTNETGVARFTAVNATSAIRVVVPFLNYSQVVLGDSAEILVRVAPQPLPIGIP</sequence>
<keyword evidence="2" id="KW-0677">Repeat</keyword>
<dbReference type="EMBL" id="UOEU01001064">
    <property type="protein sequence ID" value="VAW43323.1"/>
    <property type="molecule type" value="Genomic_DNA"/>
</dbReference>
<evidence type="ECO:0000256" key="4">
    <source>
        <dbReference type="ARBA" id="ARBA00023065"/>
    </source>
</evidence>
<dbReference type="InterPro" id="IPR051171">
    <property type="entry name" value="CaCA"/>
</dbReference>
<dbReference type="PANTHER" id="PTHR11878">
    <property type="entry name" value="SODIUM/CALCIUM EXCHANGER"/>
    <property type="match status" value="1"/>
</dbReference>
<protein>
    <recommendedName>
        <fullName evidence="6">Calx-beta domain-containing protein</fullName>
    </recommendedName>
</protein>
<name>A0A3B0VT62_9ZZZZ</name>
<keyword evidence="3" id="KW-0106">Calcium</keyword>
<keyword evidence="4" id="KW-0406">Ion transport</keyword>
<dbReference type="GO" id="GO:0030001">
    <property type="term" value="P:metal ion transport"/>
    <property type="evidence" value="ECO:0007669"/>
    <property type="project" value="TreeGrafter"/>
</dbReference>
<keyword evidence="5" id="KW-0812">Transmembrane</keyword>
<dbReference type="Pfam" id="PF04151">
    <property type="entry name" value="PPC"/>
    <property type="match status" value="1"/>
</dbReference>
<evidence type="ECO:0000313" key="7">
    <source>
        <dbReference type="EMBL" id="VAW43323.1"/>
    </source>
</evidence>
<feature type="domain" description="Calx-beta" evidence="6">
    <location>
        <begin position="37"/>
        <end position="134"/>
    </location>
</feature>
<evidence type="ECO:0000259" key="6">
    <source>
        <dbReference type="SMART" id="SM00237"/>
    </source>
</evidence>
<evidence type="ECO:0000256" key="2">
    <source>
        <dbReference type="ARBA" id="ARBA00022737"/>
    </source>
</evidence>
<dbReference type="PANTHER" id="PTHR11878:SF65">
    <property type="entry name" value="NA_CA-EXCHANGE PROTEIN, ISOFORM G"/>
    <property type="match status" value="1"/>
</dbReference>
<dbReference type="InterPro" id="IPR007280">
    <property type="entry name" value="Peptidase_C_arc/bac"/>
</dbReference>
<dbReference type="SUPFAM" id="SSF141072">
    <property type="entry name" value="CalX-like"/>
    <property type="match status" value="1"/>
</dbReference>
<proteinExistence type="predicted"/>
<evidence type="ECO:0000256" key="5">
    <source>
        <dbReference type="SAM" id="Phobius"/>
    </source>
</evidence>
<dbReference type="Pfam" id="PF03160">
    <property type="entry name" value="Calx-beta"/>
    <property type="match status" value="1"/>
</dbReference>
<dbReference type="GO" id="GO:0016020">
    <property type="term" value="C:membrane"/>
    <property type="evidence" value="ECO:0007669"/>
    <property type="project" value="InterPro"/>
</dbReference>
<dbReference type="AlphaFoldDB" id="A0A3B0VT62"/>
<dbReference type="InterPro" id="IPR003644">
    <property type="entry name" value="Calx_beta"/>
</dbReference>